<evidence type="ECO:0000256" key="6">
    <source>
        <dbReference type="ARBA" id="ARBA00023002"/>
    </source>
</evidence>
<dbReference type="GO" id="GO:0045454">
    <property type="term" value="P:cell redox homeostasis"/>
    <property type="evidence" value="ECO:0007669"/>
    <property type="project" value="TreeGrafter"/>
</dbReference>
<evidence type="ECO:0000256" key="8">
    <source>
        <dbReference type="ARBA" id="ARBA00023284"/>
    </source>
</evidence>
<evidence type="ECO:0000259" key="13">
    <source>
        <dbReference type="PROSITE" id="PS51352"/>
    </source>
</evidence>
<dbReference type="InterPro" id="IPR024706">
    <property type="entry name" value="Peroxiredoxin_AhpC-typ"/>
</dbReference>
<dbReference type="EMBL" id="VBOS01000016">
    <property type="protein sequence ID" value="TMQ60558.1"/>
    <property type="molecule type" value="Genomic_DNA"/>
</dbReference>
<protein>
    <recommendedName>
        <fullName evidence="3">thioredoxin-dependent peroxiredoxin</fullName>
        <ecNumber evidence="3">1.11.1.24</ecNumber>
    </recommendedName>
    <alternativeName>
        <fullName evidence="9">Thioredoxin peroxidase</fullName>
    </alternativeName>
</protein>
<keyword evidence="7" id="KW-1015">Disulfide bond</keyword>
<evidence type="ECO:0000256" key="1">
    <source>
        <dbReference type="ARBA" id="ARBA00003330"/>
    </source>
</evidence>
<dbReference type="InterPro" id="IPR050924">
    <property type="entry name" value="Peroxiredoxin_BCP/PrxQ"/>
</dbReference>
<evidence type="ECO:0000256" key="4">
    <source>
        <dbReference type="ARBA" id="ARBA00022559"/>
    </source>
</evidence>
<dbReference type="InterPro" id="IPR000866">
    <property type="entry name" value="AhpC/TSA"/>
</dbReference>
<comment type="caution">
    <text evidence="14">The sequence shown here is derived from an EMBL/GenBank/DDBJ whole genome shotgun (WGS) entry which is preliminary data.</text>
</comment>
<comment type="subunit">
    <text evidence="2">Monomer.</text>
</comment>
<name>A0A538TAA9_UNCEI</name>
<dbReference type="PANTHER" id="PTHR42801:SF4">
    <property type="entry name" value="AHPC_TSA FAMILY PROTEIN"/>
    <property type="match status" value="1"/>
</dbReference>
<evidence type="ECO:0000256" key="7">
    <source>
        <dbReference type="ARBA" id="ARBA00023157"/>
    </source>
</evidence>
<proteinExistence type="inferred from homology"/>
<dbReference type="GO" id="GO:0008379">
    <property type="term" value="F:thioredoxin peroxidase activity"/>
    <property type="evidence" value="ECO:0007669"/>
    <property type="project" value="TreeGrafter"/>
</dbReference>
<evidence type="ECO:0000256" key="11">
    <source>
        <dbReference type="ARBA" id="ARBA00049091"/>
    </source>
</evidence>
<sequence>MPVIGKPAPDFSLPSTTGENISLRQFKGKKTVVLYFYPKDETPGCTREACDFRDNSAEFEKHNVVVLGISNDNLESHQTFRDKHHLPFPLLSDEDASVSKMFGVYKQKNLYGKKYMGIERTTFVIDRTGRIAQIYPKVKVDGHIKDVLEFVGED</sequence>
<keyword evidence="5" id="KW-0049">Antioxidant</keyword>
<evidence type="ECO:0000256" key="2">
    <source>
        <dbReference type="ARBA" id="ARBA00011245"/>
    </source>
</evidence>
<evidence type="ECO:0000256" key="3">
    <source>
        <dbReference type="ARBA" id="ARBA00013017"/>
    </source>
</evidence>
<comment type="similarity">
    <text evidence="10">Belongs to the peroxiredoxin family. BCP/PrxQ subfamily.</text>
</comment>
<keyword evidence="4 14" id="KW-0575">Peroxidase</keyword>
<dbReference type="EC" id="1.11.1.24" evidence="3"/>
<organism evidence="14 15">
    <name type="scientific">Eiseniibacteriota bacterium</name>
    <dbReference type="NCBI Taxonomy" id="2212470"/>
    <lineage>
        <taxon>Bacteria</taxon>
        <taxon>Candidatus Eiseniibacteriota</taxon>
    </lineage>
</organism>
<evidence type="ECO:0000313" key="14">
    <source>
        <dbReference type="EMBL" id="TMQ60558.1"/>
    </source>
</evidence>
<dbReference type="NCBIfam" id="NF006960">
    <property type="entry name" value="PRK09437.1"/>
    <property type="match status" value="1"/>
</dbReference>
<reference evidence="14 15" key="1">
    <citation type="journal article" date="2019" name="Nat. Microbiol.">
        <title>Mediterranean grassland soil C-N compound turnover is dependent on rainfall and depth, and is mediated by genomically divergent microorganisms.</title>
        <authorList>
            <person name="Diamond S."/>
            <person name="Andeer P.F."/>
            <person name="Li Z."/>
            <person name="Crits-Christoph A."/>
            <person name="Burstein D."/>
            <person name="Anantharaman K."/>
            <person name="Lane K.R."/>
            <person name="Thomas B.C."/>
            <person name="Pan C."/>
            <person name="Northen T.R."/>
            <person name="Banfield J.F."/>
        </authorList>
    </citation>
    <scope>NUCLEOTIDE SEQUENCE [LARGE SCALE GENOMIC DNA]</scope>
    <source>
        <strain evidence="14">WS_2</strain>
    </source>
</reference>
<dbReference type="InterPro" id="IPR036249">
    <property type="entry name" value="Thioredoxin-like_sf"/>
</dbReference>
<gene>
    <name evidence="14" type="ORF">E6K72_00490</name>
</gene>
<comment type="function">
    <text evidence="1">Thiol-specific peroxidase that catalyzes the reduction of hydrogen peroxide and organic hydroperoxides to water and alcohols, respectively. Plays a role in cell protection against oxidative stress by detoxifying peroxides and as sensor of hydrogen peroxide-mediated signaling events.</text>
</comment>
<dbReference type="AlphaFoldDB" id="A0A538TAA9"/>
<comment type="catalytic activity">
    <reaction evidence="11">
        <text>a hydroperoxide + [thioredoxin]-dithiol = an alcohol + [thioredoxin]-disulfide + H2O</text>
        <dbReference type="Rhea" id="RHEA:62620"/>
        <dbReference type="Rhea" id="RHEA-COMP:10698"/>
        <dbReference type="Rhea" id="RHEA-COMP:10700"/>
        <dbReference type="ChEBI" id="CHEBI:15377"/>
        <dbReference type="ChEBI" id="CHEBI:29950"/>
        <dbReference type="ChEBI" id="CHEBI:30879"/>
        <dbReference type="ChEBI" id="CHEBI:35924"/>
        <dbReference type="ChEBI" id="CHEBI:50058"/>
        <dbReference type="EC" id="1.11.1.24"/>
    </reaction>
</comment>
<evidence type="ECO:0000256" key="5">
    <source>
        <dbReference type="ARBA" id="ARBA00022862"/>
    </source>
</evidence>
<dbReference type="Gene3D" id="3.40.30.10">
    <property type="entry name" value="Glutaredoxin"/>
    <property type="match status" value="1"/>
</dbReference>
<dbReference type="CDD" id="cd03017">
    <property type="entry name" value="PRX_BCP"/>
    <property type="match status" value="1"/>
</dbReference>
<keyword evidence="8" id="KW-0676">Redox-active center</keyword>
<dbReference type="GO" id="GO:0034599">
    <property type="term" value="P:cellular response to oxidative stress"/>
    <property type="evidence" value="ECO:0007669"/>
    <property type="project" value="TreeGrafter"/>
</dbReference>
<dbReference type="Proteomes" id="UP000317716">
    <property type="component" value="Unassembled WGS sequence"/>
</dbReference>
<dbReference type="Pfam" id="PF00578">
    <property type="entry name" value="AhpC-TSA"/>
    <property type="match status" value="1"/>
</dbReference>
<dbReference type="GO" id="GO:0005737">
    <property type="term" value="C:cytoplasm"/>
    <property type="evidence" value="ECO:0007669"/>
    <property type="project" value="TreeGrafter"/>
</dbReference>
<keyword evidence="6 14" id="KW-0560">Oxidoreductase</keyword>
<feature type="active site" description="Cysteine sulfenic acid (-SOH) intermediate; for peroxidase activity" evidence="12">
    <location>
        <position position="45"/>
    </location>
</feature>
<dbReference type="InterPro" id="IPR013766">
    <property type="entry name" value="Thioredoxin_domain"/>
</dbReference>
<dbReference type="SUPFAM" id="SSF52833">
    <property type="entry name" value="Thioredoxin-like"/>
    <property type="match status" value="1"/>
</dbReference>
<dbReference type="FunFam" id="3.40.30.10:FF:000007">
    <property type="entry name" value="Thioredoxin-dependent thiol peroxidase"/>
    <property type="match status" value="1"/>
</dbReference>
<evidence type="ECO:0000313" key="15">
    <source>
        <dbReference type="Proteomes" id="UP000317716"/>
    </source>
</evidence>
<feature type="domain" description="Thioredoxin" evidence="13">
    <location>
        <begin position="2"/>
        <end position="154"/>
    </location>
</feature>
<dbReference type="PROSITE" id="PS51352">
    <property type="entry name" value="THIOREDOXIN_2"/>
    <property type="match status" value="1"/>
</dbReference>
<evidence type="ECO:0000256" key="9">
    <source>
        <dbReference type="ARBA" id="ARBA00032824"/>
    </source>
</evidence>
<accession>A0A538TAA9</accession>
<evidence type="ECO:0000256" key="10">
    <source>
        <dbReference type="ARBA" id="ARBA00038489"/>
    </source>
</evidence>
<dbReference type="PANTHER" id="PTHR42801">
    <property type="entry name" value="THIOREDOXIN-DEPENDENT PEROXIDE REDUCTASE"/>
    <property type="match status" value="1"/>
</dbReference>
<dbReference type="PIRSF" id="PIRSF000239">
    <property type="entry name" value="AHPC"/>
    <property type="match status" value="1"/>
</dbReference>
<evidence type="ECO:0000256" key="12">
    <source>
        <dbReference type="PIRSR" id="PIRSR000239-1"/>
    </source>
</evidence>